<proteinExistence type="predicted"/>
<dbReference type="Proteomes" id="UP001302429">
    <property type="component" value="Chromosome"/>
</dbReference>
<evidence type="ECO:0000256" key="1">
    <source>
        <dbReference type="SAM" id="MobiDB-lite"/>
    </source>
</evidence>
<evidence type="ECO:0008006" key="4">
    <source>
        <dbReference type="Google" id="ProtNLM"/>
    </source>
</evidence>
<protein>
    <recommendedName>
        <fullName evidence="4">Zinc-finger domain-containing protein</fullName>
    </recommendedName>
</protein>
<feature type="region of interest" description="Disordered" evidence="1">
    <location>
        <begin position="225"/>
        <end position="244"/>
    </location>
</feature>
<sequence length="244" mass="26215">MSITEEQLAAYADGELTGEEKSLVETAIADDPALARKVETHRALKEKLGAHFAPILDQPVPDRLTDLLATNDKGAADEEGADEEDGAEVISLASERQKRSLPPAMRRWFPVAGPALAASLVLAVWQPWQSATPDGYAEAQLASALDDQLVATQATDAETRILLSFENASGELCRAYRGSDAGGIACRDDTGWEIKQRFELSNGQNTEFRQAGSESDLLAAAQEMTAGDALDAEAEAEAREKGWR</sequence>
<keyword evidence="3" id="KW-1185">Reference proteome</keyword>
<dbReference type="RefSeq" id="WP_317080948.1">
    <property type="nucleotide sequence ID" value="NZ_CP136594.1"/>
</dbReference>
<reference evidence="2 3" key="1">
    <citation type="submission" date="2023-10" db="EMBL/GenBank/DDBJ databases">
        <title>Complete genome sequence of a Sphingomonadaceae bacterium.</title>
        <authorList>
            <person name="Yan C."/>
        </authorList>
    </citation>
    <scope>NUCLEOTIDE SEQUENCE [LARGE SCALE GENOMIC DNA]</scope>
    <source>
        <strain evidence="2 3">SCSIO 66989</strain>
    </source>
</reference>
<dbReference type="EMBL" id="CP136594">
    <property type="protein sequence ID" value="WOE74688.1"/>
    <property type="molecule type" value="Genomic_DNA"/>
</dbReference>
<organism evidence="2 3">
    <name type="scientific">Alterisphingorhabdus coralli</name>
    <dbReference type="NCBI Taxonomy" id="3071408"/>
    <lineage>
        <taxon>Bacteria</taxon>
        <taxon>Pseudomonadati</taxon>
        <taxon>Pseudomonadota</taxon>
        <taxon>Alphaproteobacteria</taxon>
        <taxon>Sphingomonadales</taxon>
        <taxon>Sphingomonadaceae</taxon>
        <taxon>Alterisphingorhabdus (ex Yan et al. 2024)</taxon>
    </lineage>
</organism>
<dbReference type="KEGG" id="acoa:RB602_12655"/>
<dbReference type="InterPro" id="IPR041916">
    <property type="entry name" value="Anti_sigma_zinc_sf"/>
</dbReference>
<gene>
    <name evidence="2" type="ORF">RB602_12655</name>
</gene>
<dbReference type="Gene3D" id="1.10.10.1320">
    <property type="entry name" value="Anti-sigma factor, zinc-finger domain"/>
    <property type="match status" value="1"/>
</dbReference>
<accession>A0AA97I0U1</accession>
<name>A0AA97I0U1_9SPHN</name>
<evidence type="ECO:0000313" key="2">
    <source>
        <dbReference type="EMBL" id="WOE74688.1"/>
    </source>
</evidence>
<evidence type="ECO:0000313" key="3">
    <source>
        <dbReference type="Proteomes" id="UP001302429"/>
    </source>
</evidence>
<dbReference type="AlphaFoldDB" id="A0AA97I0U1"/>